<comment type="caution">
    <text evidence="1">The sequence shown here is derived from an EMBL/GenBank/DDBJ whole genome shotgun (WGS) entry which is preliminary data.</text>
</comment>
<dbReference type="AlphaFoldDB" id="A0A162I690"/>
<organism evidence="1 2">
    <name type="scientific">Moelleriella libera RCEF 2490</name>
    <dbReference type="NCBI Taxonomy" id="1081109"/>
    <lineage>
        <taxon>Eukaryota</taxon>
        <taxon>Fungi</taxon>
        <taxon>Dikarya</taxon>
        <taxon>Ascomycota</taxon>
        <taxon>Pezizomycotina</taxon>
        <taxon>Sordariomycetes</taxon>
        <taxon>Hypocreomycetidae</taxon>
        <taxon>Hypocreales</taxon>
        <taxon>Clavicipitaceae</taxon>
        <taxon>Moelleriella</taxon>
    </lineage>
</organism>
<proteinExistence type="predicted"/>
<keyword evidence="2" id="KW-1185">Reference proteome</keyword>
<dbReference type="OrthoDB" id="5240256at2759"/>
<protein>
    <submittedName>
        <fullName evidence="1">Uncharacterized protein</fullName>
    </submittedName>
</protein>
<name>A0A162I690_9HYPO</name>
<reference evidence="1 2" key="1">
    <citation type="journal article" date="2016" name="Genome Biol. Evol.">
        <title>Divergent and convergent evolution of fungal pathogenicity.</title>
        <authorList>
            <person name="Shang Y."/>
            <person name="Xiao G."/>
            <person name="Zheng P."/>
            <person name="Cen K."/>
            <person name="Zhan S."/>
            <person name="Wang C."/>
        </authorList>
    </citation>
    <scope>NUCLEOTIDE SEQUENCE [LARGE SCALE GENOMIC DNA]</scope>
    <source>
        <strain evidence="1 2">RCEF 2490</strain>
    </source>
</reference>
<dbReference type="EMBL" id="AZGY01000026">
    <property type="protein sequence ID" value="KZZ89163.1"/>
    <property type="molecule type" value="Genomic_DNA"/>
</dbReference>
<evidence type="ECO:0000313" key="1">
    <source>
        <dbReference type="EMBL" id="KZZ89163.1"/>
    </source>
</evidence>
<dbReference type="Proteomes" id="UP000078544">
    <property type="component" value="Unassembled WGS sequence"/>
</dbReference>
<gene>
    <name evidence="1" type="ORF">AAL_07811</name>
</gene>
<sequence>MSGSDAHFQQVRAQAGTIFDGRLHFSRDPEGGIQAYLQRLTTYNVDVEEYLKWSIRQPVARPEKNGAASVVAMIQDSSLTDMRAVTELGNTLSHVVDNMIPLAQDKNRKFLVGCDSSALSLGQFKPVNDEDDEDDDYVSGVTTTSTPVGPIAPSHPLILKLSAVDSSGGEISQPLTEPRLPRYVVPLGRLLVHDMRAIDDIPSDEQPTTEIDPMDRPITLTNYAVVMDAVSKTRSIWIVYNRAPIDLEVGCQVESAPTDEDQMVLFPPGDNFDSAMVMPDVRMWRVATNLLSLAVVADHVATTKSSVPVVANPVPGDEAAGALIN</sequence>
<accession>A0A162I690</accession>
<evidence type="ECO:0000313" key="2">
    <source>
        <dbReference type="Proteomes" id="UP000078544"/>
    </source>
</evidence>